<dbReference type="InterPro" id="IPR029058">
    <property type="entry name" value="AB_hydrolase_fold"/>
</dbReference>
<dbReference type="InterPro" id="IPR049492">
    <property type="entry name" value="BD-FAE-like_dom"/>
</dbReference>
<dbReference type="Proteomes" id="UP000003531">
    <property type="component" value="Unassembled WGS sequence"/>
</dbReference>
<dbReference type="SUPFAM" id="SSF53474">
    <property type="entry name" value="alpha/beta-Hydrolases"/>
    <property type="match status" value="1"/>
</dbReference>
<reference evidence="3 4" key="1">
    <citation type="submission" date="2009-01" db="EMBL/GenBank/DDBJ databases">
        <authorList>
            <person name="Qin X."/>
            <person name="Bachman B."/>
            <person name="Battles P."/>
            <person name="Bell A."/>
            <person name="Bess C."/>
            <person name="Bickham C."/>
            <person name="Chaboub L."/>
            <person name="Chen D."/>
            <person name="Coyle M."/>
            <person name="Deiros D.R."/>
            <person name="Dinh H."/>
            <person name="Forbes L."/>
            <person name="Fowler G."/>
            <person name="Francisco L."/>
            <person name="Fu Q."/>
            <person name="Gubbala S."/>
            <person name="Hale W."/>
            <person name="Han Y."/>
            <person name="Hemphill L."/>
            <person name="Highlander S.K."/>
            <person name="Hirani K."/>
            <person name="Hogues M."/>
            <person name="Jackson L."/>
            <person name="Jakkamsetti A."/>
            <person name="Javaid M."/>
            <person name="Jiang H."/>
            <person name="Korchina V."/>
            <person name="Kovar C."/>
            <person name="Lara F."/>
            <person name="Lee S."/>
            <person name="Mata R."/>
            <person name="Mathew T."/>
            <person name="Moen C."/>
            <person name="Morales K."/>
            <person name="Munidasa M."/>
            <person name="Nazareth L."/>
            <person name="Ngo R."/>
            <person name="Nguyen L."/>
            <person name="Okwuonu G."/>
            <person name="Ongeri F."/>
            <person name="Patil S."/>
            <person name="Petrosino J."/>
            <person name="Pham C."/>
            <person name="Pham P."/>
            <person name="Pu L.-L."/>
            <person name="Puazo M."/>
            <person name="Raj R."/>
            <person name="Reid J."/>
            <person name="Rouhana J."/>
            <person name="Saada N."/>
            <person name="Shang Y."/>
            <person name="Simmons D."/>
            <person name="Thornton R."/>
            <person name="Warren J."/>
            <person name="Weissenberger G."/>
            <person name="Zhang J."/>
            <person name="Zhang L."/>
            <person name="Zhou C."/>
            <person name="Zhu D."/>
            <person name="Muzny D."/>
            <person name="Worley K."/>
            <person name="Gibbs R."/>
        </authorList>
    </citation>
    <scope>NUCLEOTIDE SEQUENCE [LARGE SCALE GENOMIC DNA]</scope>
    <source>
        <strain evidence="3 4">ATCC 11741</strain>
    </source>
</reference>
<dbReference type="GO" id="GO:0016787">
    <property type="term" value="F:hydrolase activity"/>
    <property type="evidence" value="ECO:0007669"/>
    <property type="project" value="UniProtKB-KW"/>
</dbReference>
<evidence type="ECO:0000313" key="4">
    <source>
        <dbReference type="Proteomes" id="UP000003531"/>
    </source>
</evidence>
<dbReference type="AlphaFoldDB" id="C2EH71"/>
<evidence type="ECO:0000259" key="2">
    <source>
        <dbReference type="Pfam" id="PF20434"/>
    </source>
</evidence>
<dbReference type="Pfam" id="PF20434">
    <property type="entry name" value="BD-FAE"/>
    <property type="match status" value="1"/>
</dbReference>
<gene>
    <name evidence="3" type="ORF">HMPREF0545_0993</name>
</gene>
<dbReference type="PANTHER" id="PTHR48081:SF6">
    <property type="entry name" value="PEPTIDASE S9 PROLYL OLIGOPEPTIDASE CATALYTIC DOMAIN-CONTAINING PROTEIN"/>
    <property type="match status" value="1"/>
</dbReference>
<organism evidence="3 4">
    <name type="scientific">Ligilactobacillus salivarius DSM 20555 = ATCC 11741</name>
    <dbReference type="NCBI Taxonomy" id="1423799"/>
    <lineage>
        <taxon>Bacteria</taxon>
        <taxon>Bacillati</taxon>
        <taxon>Bacillota</taxon>
        <taxon>Bacilli</taxon>
        <taxon>Lactobacillales</taxon>
        <taxon>Lactobacillaceae</taxon>
        <taxon>Ligilactobacillus</taxon>
    </lineage>
</organism>
<feature type="domain" description="BD-FAE-like" evidence="2">
    <location>
        <begin position="42"/>
        <end position="228"/>
    </location>
</feature>
<name>C2EH71_9LACO</name>
<proteinExistence type="predicted"/>
<sequence length="283" mass="31808">MAFCFKEDFIMQKITEKITVAGHTAELMGYTIEKKNDWGVQDKHATIIICPGGGYHFVSDREADPVALKLITMGYNAFVLNYTCQVRYPVALEQLAQSVKLVRDNADEWNVREDKIIIMGMSAGGHLAASLGVKWNSDELKQMGYKPEEIKPNGLVLSYPVITTNKDFWHQGSFEQILGKDGIEDEKALANQSLEKLVTEDVPPVFMWHTFEDKAVPMENSLLFASALRKAGVSTEYHIFPHGPHGLALANEETARVGRPEDIEPQAAQWVDLFHSWMQALLK</sequence>
<evidence type="ECO:0000256" key="1">
    <source>
        <dbReference type="ARBA" id="ARBA00022801"/>
    </source>
</evidence>
<dbReference type="Gene3D" id="3.40.50.1820">
    <property type="entry name" value="alpha/beta hydrolase"/>
    <property type="match status" value="1"/>
</dbReference>
<protein>
    <recommendedName>
        <fullName evidence="2">BD-FAE-like domain-containing protein</fullName>
    </recommendedName>
</protein>
<dbReference type="EMBL" id="ACGT01000007">
    <property type="protein sequence ID" value="EEJ74062.1"/>
    <property type="molecule type" value="Genomic_DNA"/>
</dbReference>
<dbReference type="PANTHER" id="PTHR48081">
    <property type="entry name" value="AB HYDROLASE SUPERFAMILY PROTEIN C4A8.06C"/>
    <property type="match status" value="1"/>
</dbReference>
<dbReference type="HOGENOM" id="CLU_012494_5_1_9"/>
<dbReference type="InterPro" id="IPR050300">
    <property type="entry name" value="GDXG_lipolytic_enzyme"/>
</dbReference>
<evidence type="ECO:0000313" key="3">
    <source>
        <dbReference type="EMBL" id="EEJ74062.1"/>
    </source>
</evidence>
<comment type="caution">
    <text evidence="3">The sequence shown here is derived from an EMBL/GenBank/DDBJ whole genome shotgun (WGS) entry which is preliminary data.</text>
</comment>
<keyword evidence="1" id="KW-0378">Hydrolase</keyword>
<accession>C2EH71</accession>